<organism evidence="2 3">
    <name type="scientific">Candida parapsilosis</name>
    <name type="common">Yeast</name>
    <dbReference type="NCBI Taxonomy" id="5480"/>
    <lineage>
        <taxon>Eukaryota</taxon>
        <taxon>Fungi</taxon>
        <taxon>Dikarya</taxon>
        <taxon>Ascomycota</taxon>
        <taxon>Saccharomycotina</taxon>
        <taxon>Pichiomycetes</taxon>
        <taxon>Debaryomycetaceae</taxon>
        <taxon>Candida/Lodderomyces clade</taxon>
        <taxon>Candida</taxon>
    </lineage>
</organism>
<proteinExistence type="predicted"/>
<feature type="region of interest" description="Disordered" evidence="1">
    <location>
        <begin position="22"/>
        <end position="42"/>
    </location>
</feature>
<protein>
    <submittedName>
        <fullName evidence="2">Uncharacterized protein</fullName>
    </submittedName>
</protein>
<dbReference type="EMBL" id="JABWAB010000014">
    <property type="protein sequence ID" value="KAF6042624.1"/>
    <property type="molecule type" value="Genomic_DNA"/>
</dbReference>
<evidence type="ECO:0000313" key="3">
    <source>
        <dbReference type="Proteomes" id="UP000590412"/>
    </source>
</evidence>
<reference evidence="2" key="1">
    <citation type="submission" date="2020-03" db="EMBL/GenBank/DDBJ databases">
        <title>FDA dAtabase for Regulatory Grade micrObial Sequences (FDA-ARGOS): Supporting development and validation of Infectious Disease Dx tests.</title>
        <authorList>
            <person name="Campos J."/>
            <person name="Goldberg B."/>
            <person name="Tallon L."/>
            <person name="Sadzewicz L."/>
            <person name="Vavikolanu K."/>
            <person name="Mehta A."/>
            <person name="Aluvathingal J."/>
            <person name="Nadendla S."/>
            <person name="Nandy P."/>
            <person name="Geyer C."/>
            <person name="Yan Y."/>
            <person name="Sichtig H."/>
        </authorList>
    </citation>
    <scope>NUCLEOTIDE SEQUENCE [LARGE SCALE GENOMIC DNA]</scope>
    <source>
        <strain evidence="2">FDAARGOS_652</strain>
    </source>
</reference>
<sequence length="127" mass="13596">MYSSTSFTNYFSSLLGATTTTTAKTADPAKEKQHDSTPIPKSFIISTPEEKIIRINMKSVRLKADDGNSKSNAKGKDNGNNGKDGVDTSAGAAETEVDGDDEDFISINKRQLTYAEVASIAVKSGRK</sequence>
<feature type="region of interest" description="Disordered" evidence="1">
    <location>
        <begin position="63"/>
        <end position="102"/>
    </location>
</feature>
<evidence type="ECO:0000313" key="2">
    <source>
        <dbReference type="EMBL" id="KAF6042624.1"/>
    </source>
</evidence>
<gene>
    <name evidence="2" type="ORF">FOB60_005823</name>
</gene>
<evidence type="ECO:0000256" key="1">
    <source>
        <dbReference type="SAM" id="MobiDB-lite"/>
    </source>
</evidence>
<accession>A0A8X7NHC0</accession>
<comment type="caution">
    <text evidence="2">The sequence shown here is derived from an EMBL/GenBank/DDBJ whole genome shotgun (WGS) entry which is preliminary data.</text>
</comment>
<dbReference type="OrthoDB" id="4024265at2759"/>
<dbReference type="AlphaFoldDB" id="A0A8X7NHC0"/>
<name>A0A8X7NHC0_CANPA</name>
<dbReference type="Proteomes" id="UP000590412">
    <property type="component" value="Unassembled WGS sequence"/>
</dbReference>